<evidence type="ECO:0000313" key="1">
    <source>
        <dbReference type="EMBL" id="GJT19350.1"/>
    </source>
</evidence>
<comment type="caution">
    <text evidence="1">The sequence shown here is derived from an EMBL/GenBank/DDBJ whole genome shotgun (WGS) entry which is preliminary data.</text>
</comment>
<dbReference type="Proteomes" id="UP001151760">
    <property type="component" value="Unassembled WGS sequence"/>
</dbReference>
<dbReference type="PANTHER" id="PTHR35317:SF23">
    <property type="entry name" value="OS04G0629600 PROTEIN"/>
    <property type="match status" value="1"/>
</dbReference>
<name>A0ABQ5BWU4_9ASTR</name>
<reference evidence="1" key="1">
    <citation type="journal article" date="2022" name="Int. J. Mol. Sci.">
        <title>Draft Genome of Tanacetum Coccineum: Genomic Comparison of Closely Related Tanacetum-Family Plants.</title>
        <authorList>
            <person name="Yamashiro T."/>
            <person name="Shiraishi A."/>
            <person name="Nakayama K."/>
            <person name="Satake H."/>
        </authorList>
    </citation>
    <scope>NUCLEOTIDE SEQUENCE</scope>
</reference>
<dbReference type="Pfam" id="PF14223">
    <property type="entry name" value="Retrotran_gag_2"/>
    <property type="match status" value="1"/>
</dbReference>
<dbReference type="PANTHER" id="PTHR35317">
    <property type="entry name" value="OS04G0629600 PROTEIN"/>
    <property type="match status" value="1"/>
</dbReference>
<proteinExistence type="predicted"/>
<evidence type="ECO:0000313" key="2">
    <source>
        <dbReference type="Proteomes" id="UP001151760"/>
    </source>
</evidence>
<gene>
    <name evidence="1" type="ORF">Tco_0878056</name>
</gene>
<accession>A0ABQ5BWU4</accession>
<reference evidence="1" key="2">
    <citation type="submission" date="2022-01" db="EMBL/GenBank/DDBJ databases">
        <authorList>
            <person name="Yamashiro T."/>
            <person name="Shiraishi A."/>
            <person name="Satake H."/>
            <person name="Nakayama K."/>
        </authorList>
    </citation>
    <scope>NUCLEOTIDE SEQUENCE</scope>
</reference>
<sequence length="189" mass="21621">MAEQDTPPPTITTMKIPIIKKGDYDIWRMRMRDQSGPSAPPVLKTAKQLAAKRNQERVKSILLLAIPDEYLLKFHNVPDAKSLCAAIKSRFGGNEESKKMQRNVLKHQFEIFTTTPNESLDKAYDRFQKLISQLEVHAAPVSKEDINQKFLRSLPPSWSQIALIMRNKPDIDQTDIDDLYIEATSNNRS</sequence>
<keyword evidence="2" id="KW-1185">Reference proteome</keyword>
<dbReference type="EMBL" id="BQNB010013709">
    <property type="protein sequence ID" value="GJT19350.1"/>
    <property type="molecule type" value="Genomic_DNA"/>
</dbReference>
<protein>
    <submittedName>
        <fullName evidence="1">Uncharacterized protein</fullName>
    </submittedName>
</protein>
<organism evidence="1 2">
    <name type="scientific">Tanacetum coccineum</name>
    <dbReference type="NCBI Taxonomy" id="301880"/>
    <lineage>
        <taxon>Eukaryota</taxon>
        <taxon>Viridiplantae</taxon>
        <taxon>Streptophyta</taxon>
        <taxon>Embryophyta</taxon>
        <taxon>Tracheophyta</taxon>
        <taxon>Spermatophyta</taxon>
        <taxon>Magnoliopsida</taxon>
        <taxon>eudicotyledons</taxon>
        <taxon>Gunneridae</taxon>
        <taxon>Pentapetalae</taxon>
        <taxon>asterids</taxon>
        <taxon>campanulids</taxon>
        <taxon>Asterales</taxon>
        <taxon>Asteraceae</taxon>
        <taxon>Asteroideae</taxon>
        <taxon>Anthemideae</taxon>
        <taxon>Anthemidinae</taxon>
        <taxon>Tanacetum</taxon>
    </lineage>
</organism>